<dbReference type="Gene3D" id="2.60.120.200">
    <property type="match status" value="1"/>
</dbReference>
<dbReference type="SUPFAM" id="SSF49899">
    <property type="entry name" value="Concanavalin A-like lectins/glucanases"/>
    <property type="match status" value="1"/>
</dbReference>
<sequence length="258" mass="28176">MKTSVLKYYYFFILGISASVFGQNYSVSFGGQNGNINFNDVAIESGDGITFSFWINDDWGHSNFSNGDAILDFGSTSYCTPHYRYIIKKKNGEIQAWFEGQGFSGYGGGSTVSTNMLDYSNQFVHVAVTFNGSEGKIYVNGEHVSSSSYTYGGDFLLTEYSENGVPCSNGQPSDIKLMGGEGNYFFDGYIDDFSLWSYDMGTDEVNDVMIQGVSDSENNLAGYWNFNEGSGTTVIDQTSNGNNGTISGDVSWSTDVPP</sequence>
<dbReference type="AlphaFoldDB" id="A0A382J5R0"/>
<gene>
    <name evidence="2" type="ORF">METZ01_LOCUS259606</name>
</gene>
<evidence type="ECO:0000313" key="2">
    <source>
        <dbReference type="EMBL" id="SVC06752.1"/>
    </source>
</evidence>
<dbReference type="InterPro" id="IPR013320">
    <property type="entry name" value="ConA-like_dom_sf"/>
</dbReference>
<accession>A0A382J5R0</accession>
<evidence type="ECO:0008006" key="3">
    <source>
        <dbReference type="Google" id="ProtNLM"/>
    </source>
</evidence>
<protein>
    <recommendedName>
        <fullName evidence="3">LamG-like jellyroll fold domain-containing protein</fullName>
    </recommendedName>
</protein>
<dbReference type="Pfam" id="PF13385">
    <property type="entry name" value="Laminin_G_3"/>
    <property type="match status" value="1"/>
</dbReference>
<feature type="non-terminal residue" evidence="2">
    <location>
        <position position="258"/>
    </location>
</feature>
<reference evidence="2" key="1">
    <citation type="submission" date="2018-05" db="EMBL/GenBank/DDBJ databases">
        <authorList>
            <person name="Lanie J.A."/>
            <person name="Ng W.-L."/>
            <person name="Kazmierczak K.M."/>
            <person name="Andrzejewski T.M."/>
            <person name="Davidsen T.M."/>
            <person name="Wayne K.J."/>
            <person name="Tettelin H."/>
            <person name="Glass J.I."/>
            <person name="Rusch D."/>
            <person name="Podicherti R."/>
            <person name="Tsui H.-C.T."/>
            <person name="Winkler M.E."/>
        </authorList>
    </citation>
    <scope>NUCLEOTIDE SEQUENCE</scope>
</reference>
<dbReference type="EMBL" id="UINC01071666">
    <property type="protein sequence ID" value="SVC06752.1"/>
    <property type="molecule type" value="Genomic_DNA"/>
</dbReference>
<proteinExistence type="predicted"/>
<name>A0A382J5R0_9ZZZZ</name>
<organism evidence="2">
    <name type="scientific">marine metagenome</name>
    <dbReference type="NCBI Taxonomy" id="408172"/>
    <lineage>
        <taxon>unclassified sequences</taxon>
        <taxon>metagenomes</taxon>
        <taxon>ecological metagenomes</taxon>
    </lineage>
</organism>
<evidence type="ECO:0000256" key="1">
    <source>
        <dbReference type="SAM" id="MobiDB-lite"/>
    </source>
</evidence>
<feature type="region of interest" description="Disordered" evidence="1">
    <location>
        <begin position="238"/>
        <end position="258"/>
    </location>
</feature>